<evidence type="ECO:0000313" key="4">
    <source>
        <dbReference type="EMBL" id="OAG04046.1"/>
    </source>
</evidence>
<feature type="domain" description="DUF6536" evidence="3">
    <location>
        <begin position="80"/>
        <end position="171"/>
    </location>
</feature>
<reference evidence="4 5" key="1">
    <citation type="submission" date="2016-05" db="EMBL/GenBank/DDBJ databases">
        <title>Comparative analysis of secretome profiles of manganese(II)-oxidizing ascomycete fungi.</title>
        <authorList>
            <consortium name="DOE Joint Genome Institute"/>
            <person name="Zeiner C.A."/>
            <person name="Purvine S.O."/>
            <person name="Zink E.M."/>
            <person name="Wu S."/>
            <person name="Pasa-Tolic L."/>
            <person name="Chaput D.L."/>
            <person name="Haridas S."/>
            <person name="Grigoriev I.V."/>
            <person name="Santelli C.M."/>
            <person name="Hansel C.M."/>
        </authorList>
    </citation>
    <scope>NUCLEOTIDE SEQUENCE [LARGE SCALE GENOMIC DNA]</scope>
    <source>
        <strain evidence="4 5">AP3s5-JAC2a</strain>
    </source>
</reference>
<accession>A0A177C9I9</accession>
<keyword evidence="2" id="KW-0812">Transmembrane</keyword>
<name>A0A177C9I9_9PLEO</name>
<dbReference type="GeneID" id="28767775"/>
<dbReference type="EMBL" id="KV441554">
    <property type="protein sequence ID" value="OAG04046.1"/>
    <property type="molecule type" value="Genomic_DNA"/>
</dbReference>
<keyword evidence="2" id="KW-1133">Transmembrane helix</keyword>
<dbReference type="InParanoid" id="A0A177C9I9"/>
<dbReference type="STRING" id="1460663.A0A177C9I9"/>
<dbReference type="OrthoDB" id="5429634at2759"/>
<evidence type="ECO:0000313" key="5">
    <source>
        <dbReference type="Proteomes" id="UP000077069"/>
    </source>
</evidence>
<sequence length="172" mass="18922">SSRTQSCAYLIGLFCFGTSTHRNVHESHDLSEMESLQPTSSSTEPQATSKTSIRSKTWYILSKPFVGYRSLKRRSRFHGWQWGVVAGIFACTFVLFMSIAFMIIGLTAKMSNQGGIATLLAGNEDQVSRASTALHVIIHVLSTLLLSASNYTMQVLSSPTRAECIKAHERGS</sequence>
<gene>
    <name evidence="4" type="ORF">CC84DRAFT_1249587</name>
</gene>
<keyword evidence="5" id="KW-1185">Reference proteome</keyword>
<dbReference type="AlphaFoldDB" id="A0A177C9I9"/>
<evidence type="ECO:0000256" key="2">
    <source>
        <dbReference type="SAM" id="Phobius"/>
    </source>
</evidence>
<dbReference type="RefSeq" id="XP_018034411.1">
    <property type="nucleotide sequence ID" value="XM_018184289.1"/>
</dbReference>
<feature type="transmembrane region" description="Helical" evidence="2">
    <location>
        <begin position="82"/>
        <end position="107"/>
    </location>
</feature>
<dbReference type="InterPro" id="IPR046623">
    <property type="entry name" value="DUF6536"/>
</dbReference>
<dbReference type="PANTHER" id="PTHR35395:SF1">
    <property type="entry name" value="DUF6536 DOMAIN-CONTAINING PROTEIN"/>
    <property type="match status" value="1"/>
</dbReference>
<keyword evidence="2" id="KW-0472">Membrane</keyword>
<protein>
    <recommendedName>
        <fullName evidence="3">DUF6536 domain-containing protein</fullName>
    </recommendedName>
</protein>
<feature type="non-terminal residue" evidence="4">
    <location>
        <position position="1"/>
    </location>
</feature>
<feature type="region of interest" description="Disordered" evidence="1">
    <location>
        <begin position="27"/>
        <end position="49"/>
    </location>
</feature>
<dbReference type="PANTHER" id="PTHR35395">
    <property type="entry name" value="DUF6536 DOMAIN-CONTAINING PROTEIN"/>
    <property type="match status" value="1"/>
</dbReference>
<proteinExistence type="predicted"/>
<dbReference type="Pfam" id="PF20163">
    <property type="entry name" value="DUF6536"/>
    <property type="match status" value="1"/>
</dbReference>
<evidence type="ECO:0000259" key="3">
    <source>
        <dbReference type="Pfam" id="PF20163"/>
    </source>
</evidence>
<organism evidence="4 5">
    <name type="scientific">Paraphaeosphaeria sporulosa</name>
    <dbReference type="NCBI Taxonomy" id="1460663"/>
    <lineage>
        <taxon>Eukaryota</taxon>
        <taxon>Fungi</taxon>
        <taxon>Dikarya</taxon>
        <taxon>Ascomycota</taxon>
        <taxon>Pezizomycotina</taxon>
        <taxon>Dothideomycetes</taxon>
        <taxon>Pleosporomycetidae</taxon>
        <taxon>Pleosporales</taxon>
        <taxon>Massarineae</taxon>
        <taxon>Didymosphaeriaceae</taxon>
        <taxon>Paraphaeosphaeria</taxon>
    </lineage>
</organism>
<feature type="compositionally biased region" description="Polar residues" evidence="1">
    <location>
        <begin position="34"/>
        <end position="49"/>
    </location>
</feature>
<dbReference type="Proteomes" id="UP000077069">
    <property type="component" value="Unassembled WGS sequence"/>
</dbReference>
<evidence type="ECO:0000256" key="1">
    <source>
        <dbReference type="SAM" id="MobiDB-lite"/>
    </source>
</evidence>